<protein>
    <recommendedName>
        <fullName evidence="5">FAD-dependent oxidoreductase 2 FAD-binding domain-containing protein</fullName>
    </recommendedName>
</protein>
<dbReference type="InterPro" id="IPR027477">
    <property type="entry name" value="Succ_DH/fumarate_Rdtase_cat_sf"/>
</dbReference>
<dbReference type="Pfam" id="PF00890">
    <property type="entry name" value="FAD_binding_2"/>
    <property type="match status" value="1"/>
</dbReference>
<feature type="domain" description="FAD-dependent oxidoreductase 2 FAD-binding" evidence="5">
    <location>
        <begin position="14"/>
        <end position="557"/>
    </location>
</feature>
<sequence length="590" mass="63498">MPTTSTQHWDETVDLVVLGTGAAGLSATLTAASRGASVVTIEKTKHLGGTTAYSAGTCWIPDNHYQREDGNTDDRARAERYLDAVVGDKAPREGWQAYLEHGPKMLQDMAELGVNFMRSPAVVDYHSELPETGKTGRALEPEPFDGRKLTRSQFRRVRPPVQEFALMKGTLMLRRAEVAKLLKLFDGRITERASAVALAAKLGIRWAIDRLSYPRGTRLVMGNGLVANMYHKALEYGVDFMFETTTQQLVTDANGAVIGVEITQDGTTRRIAVRSGVVLAAGGFPQNPEMREQFMPSPTPQYSRAGEGSTGDTLKLAQKAGAAAGRDDGENALWFPSSIGRRKDGSQAVFPHIWDRARPGVIAVDANGQRFVDESTSYDQFVRAMFASKDQAAIPAWLVVDSKTLAKYGLGMITMPHLPRFALRHYIRSGYLFEGKTLPELAEQIGVDATGLKATVNRYNGFAKMGKDEDFGKGELLFGAVAGDPAHKPNPNIGPIQQGPFYAIALHPTPLASSYGVLTNAQGQAVNEAAEPVSGLYAVGNDAASVMGSEYPGAGAQVGSGMTFGWAAAQHALGAAPLVDSMGEYNETLR</sequence>
<comment type="caution">
    <text evidence="6">The sequence shown here is derived from an EMBL/GenBank/DDBJ whole genome shotgun (WGS) entry which is preliminary data.</text>
</comment>
<dbReference type="SUPFAM" id="SSF51905">
    <property type="entry name" value="FAD/NAD(P)-binding domain"/>
    <property type="match status" value="1"/>
</dbReference>
<dbReference type="EMBL" id="BAAAMN010000048">
    <property type="protein sequence ID" value="GAA2041016.1"/>
    <property type="molecule type" value="Genomic_DNA"/>
</dbReference>
<keyword evidence="3" id="KW-0274">FAD</keyword>
<dbReference type="SUPFAM" id="SSF56425">
    <property type="entry name" value="Succinate dehydrogenase/fumarate reductase flavoprotein, catalytic domain"/>
    <property type="match status" value="1"/>
</dbReference>
<dbReference type="InterPro" id="IPR036188">
    <property type="entry name" value="FAD/NAD-bd_sf"/>
</dbReference>
<evidence type="ECO:0000256" key="1">
    <source>
        <dbReference type="ARBA" id="ARBA00001974"/>
    </source>
</evidence>
<dbReference type="InterPro" id="IPR050315">
    <property type="entry name" value="FAD-oxidoreductase_2"/>
</dbReference>
<dbReference type="PANTHER" id="PTHR43400">
    <property type="entry name" value="FUMARATE REDUCTASE"/>
    <property type="match status" value="1"/>
</dbReference>
<organism evidence="6 7">
    <name type="scientific">Yaniella flava</name>
    <dbReference type="NCBI Taxonomy" id="287930"/>
    <lineage>
        <taxon>Bacteria</taxon>
        <taxon>Bacillati</taxon>
        <taxon>Actinomycetota</taxon>
        <taxon>Actinomycetes</taxon>
        <taxon>Micrococcales</taxon>
        <taxon>Micrococcaceae</taxon>
        <taxon>Yaniella</taxon>
    </lineage>
</organism>
<dbReference type="PANTHER" id="PTHR43400:SF10">
    <property type="entry name" value="3-OXOSTEROID 1-DEHYDROGENASE"/>
    <property type="match status" value="1"/>
</dbReference>
<comment type="cofactor">
    <cofactor evidence="1">
        <name>FAD</name>
        <dbReference type="ChEBI" id="CHEBI:57692"/>
    </cofactor>
</comment>
<keyword evidence="7" id="KW-1185">Reference proteome</keyword>
<name>A0ABP5GA24_9MICC</name>
<keyword evidence="2" id="KW-0285">Flavoprotein</keyword>
<dbReference type="InterPro" id="IPR003953">
    <property type="entry name" value="FAD-dep_OxRdtase_2_FAD-bd"/>
</dbReference>
<evidence type="ECO:0000256" key="2">
    <source>
        <dbReference type="ARBA" id="ARBA00022630"/>
    </source>
</evidence>
<keyword evidence="4" id="KW-0560">Oxidoreductase</keyword>
<proteinExistence type="predicted"/>
<evidence type="ECO:0000259" key="5">
    <source>
        <dbReference type="Pfam" id="PF00890"/>
    </source>
</evidence>
<evidence type="ECO:0000256" key="4">
    <source>
        <dbReference type="ARBA" id="ARBA00023002"/>
    </source>
</evidence>
<evidence type="ECO:0000313" key="6">
    <source>
        <dbReference type="EMBL" id="GAA2041016.1"/>
    </source>
</evidence>
<dbReference type="Gene3D" id="3.90.700.10">
    <property type="entry name" value="Succinate dehydrogenase/fumarate reductase flavoprotein, catalytic domain"/>
    <property type="match status" value="1"/>
</dbReference>
<accession>A0ABP5GA24</accession>
<dbReference type="Proteomes" id="UP001501461">
    <property type="component" value="Unassembled WGS sequence"/>
</dbReference>
<dbReference type="PRINTS" id="PR00411">
    <property type="entry name" value="PNDRDTASEI"/>
</dbReference>
<gene>
    <name evidence="6" type="ORF">GCM10009720_21780</name>
</gene>
<dbReference type="Gene3D" id="3.50.50.60">
    <property type="entry name" value="FAD/NAD(P)-binding domain"/>
    <property type="match status" value="1"/>
</dbReference>
<evidence type="ECO:0000313" key="7">
    <source>
        <dbReference type="Proteomes" id="UP001501461"/>
    </source>
</evidence>
<reference evidence="7" key="1">
    <citation type="journal article" date="2019" name="Int. J. Syst. Evol. Microbiol.">
        <title>The Global Catalogue of Microorganisms (GCM) 10K type strain sequencing project: providing services to taxonomists for standard genome sequencing and annotation.</title>
        <authorList>
            <consortium name="The Broad Institute Genomics Platform"/>
            <consortium name="The Broad Institute Genome Sequencing Center for Infectious Disease"/>
            <person name="Wu L."/>
            <person name="Ma J."/>
        </authorList>
    </citation>
    <scope>NUCLEOTIDE SEQUENCE [LARGE SCALE GENOMIC DNA]</scope>
    <source>
        <strain evidence="7">JCM 13595</strain>
    </source>
</reference>
<evidence type="ECO:0000256" key="3">
    <source>
        <dbReference type="ARBA" id="ARBA00022827"/>
    </source>
</evidence>
<dbReference type="RefSeq" id="WP_343958540.1">
    <property type="nucleotide sequence ID" value="NZ_BAAAMN010000048.1"/>
</dbReference>